<name>R7VBH6_CAPTE</name>
<organism evidence="4">
    <name type="scientific">Capitella teleta</name>
    <name type="common">Polychaete worm</name>
    <dbReference type="NCBI Taxonomy" id="283909"/>
    <lineage>
        <taxon>Eukaryota</taxon>
        <taxon>Metazoa</taxon>
        <taxon>Spiralia</taxon>
        <taxon>Lophotrochozoa</taxon>
        <taxon>Annelida</taxon>
        <taxon>Polychaeta</taxon>
        <taxon>Sedentaria</taxon>
        <taxon>Scolecida</taxon>
        <taxon>Capitellidae</taxon>
        <taxon>Capitella</taxon>
    </lineage>
</organism>
<comment type="similarity">
    <text evidence="1 2">Belongs to the small heat shock protein (HSP20) family.</text>
</comment>
<dbReference type="FunCoup" id="R7VBH6">
    <property type="interactions" value="177"/>
</dbReference>
<dbReference type="SUPFAM" id="SSF49764">
    <property type="entry name" value="HSP20-like chaperones"/>
    <property type="match status" value="1"/>
</dbReference>
<dbReference type="PANTHER" id="PTHR45640">
    <property type="entry name" value="HEAT SHOCK PROTEIN HSP-12.2-RELATED"/>
    <property type="match status" value="1"/>
</dbReference>
<sequence length="264" mass="29642">MSSDELVSTAFEKDVPVQRMTGGFFDPFFLGGDSSSDSTSDFGSSMMRMKRQMADMERQMERMFEQFARLEPISARSTRSATGRYPSWWDDDGHDASLLGWRRGPRGVWEGDLALPAATSVSPMSPHEEPSRLMLRQSSHDHQDAVAMPKPAGGVAREFGAPVVVDHAGARKLRMRFDVRQFKPEEIQVKTHDNKVMVKAVHKEESDTNQVFCEYQRMFTMPPEVKPDTLTSALSPDGVLTLEAPMPCAIEEVPQETHIPITHE</sequence>
<reference evidence="6" key="1">
    <citation type="submission" date="2012-12" db="EMBL/GenBank/DDBJ databases">
        <authorList>
            <person name="Hellsten U."/>
            <person name="Grimwood J."/>
            <person name="Chapman J.A."/>
            <person name="Shapiro H."/>
            <person name="Aerts A."/>
            <person name="Otillar R.P."/>
            <person name="Terry A.Y."/>
            <person name="Boore J.L."/>
            <person name="Simakov O."/>
            <person name="Marletaz F."/>
            <person name="Cho S.-J."/>
            <person name="Edsinger-Gonzales E."/>
            <person name="Havlak P."/>
            <person name="Kuo D.-H."/>
            <person name="Larsson T."/>
            <person name="Lv J."/>
            <person name="Arendt D."/>
            <person name="Savage R."/>
            <person name="Osoegawa K."/>
            <person name="de Jong P."/>
            <person name="Lindberg D.R."/>
            <person name="Seaver E.C."/>
            <person name="Weisblat D.A."/>
            <person name="Putnam N.H."/>
            <person name="Grigoriev I.V."/>
            <person name="Rokhsar D.S."/>
        </authorList>
    </citation>
    <scope>NUCLEOTIDE SEQUENCE</scope>
    <source>
        <strain evidence="6">I ESC-2004</strain>
    </source>
</reference>
<reference evidence="4 6" key="2">
    <citation type="journal article" date="2013" name="Nature">
        <title>Insights into bilaterian evolution from three spiralian genomes.</title>
        <authorList>
            <person name="Simakov O."/>
            <person name="Marletaz F."/>
            <person name="Cho S.J."/>
            <person name="Edsinger-Gonzales E."/>
            <person name="Havlak P."/>
            <person name="Hellsten U."/>
            <person name="Kuo D.H."/>
            <person name="Larsson T."/>
            <person name="Lv J."/>
            <person name="Arendt D."/>
            <person name="Savage R."/>
            <person name="Osoegawa K."/>
            <person name="de Jong P."/>
            <person name="Grimwood J."/>
            <person name="Chapman J.A."/>
            <person name="Shapiro H."/>
            <person name="Aerts A."/>
            <person name="Otillar R.P."/>
            <person name="Terry A.Y."/>
            <person name="Boore J.L."/>
            <person name="Grigoriev I.V."/>
            <person name="Lindberg D.R."/>
            <person name="Seaver E.C."/>
            <person name="Weisblat D.A."/>
            <person name="Putnam N.H."/>
            <person name="Rokhsar D.S."/>
        </authorList>
    </citation>
    <scope>NUCLEOTIDE SEQUENCE</scope>
    <source>
        <strain evidence="4 6">I ESC-2004</strain>
    </source>
</reference>
<evidence type="ECO:0000313" key="6">
    <source>
        <dbReference type="Proteomes" id="UP000014760"/>
    </source>
</evidence>
<protein>
    <recommendedName>
        <fullName evidence="3">SHSP domain-containing protein</fullName>
    </recommendedName>
</protein>
<keyword evidence="6" id="KW-1185">Reference proteome</keyword>
<dbReference type="CDD" id="cd06526">
    <property type="entry name" value="metazoan_ACD"/>
    <property type="match status" value="1"/>
</dbReference>
<dbReference type="GO" id="GO:0042026">
    <property type="term" value="P:protein refolding"/>
    <property type="evidence" value="ECO:0007669"/>
    <property type="project" value="TreeGrafter"/>
</dbReference>
<dbReference type="EnsemblMetazoa" id="CapteT152611">
    <property type="protein sequence ID" value="CapteP152611"/>
    <property type="gene ID" value="CapteG152611"/>
</dbReference>
<dbReference type="OMA" id="QWPSHTS"/>
<evidence type="ECO:0000256" key="2">
    <source>
        <dbReference type="RuleBase" id="RU003616"/>
    </source>
</evidence>
<dbReference type="EMBL" id="AMQN01004406">
    <property type="status" value="NOT_ANNOTATED_CDS"/>
    <property type="molecule type" value="Genomic_DNA"/>
</dbReference>
<dbReference type="EMBL" id="KB293438">
    <property type="protein sequence ID" value="ELU15989.1"/>
    <property type="molecule type" value="Genomic_DNA"/>
</dbReference>
<dbReference type="InterPro" id="IPR008978">
    <property type="entry name" value="HSP20-like_chaperone"/>
</dbReference>
<dbReference type="PANTHER" id="PTHR45640:SF26">
    <property type="entry name" value="RE23625P"/>
    <property type="match status" value="1"/>
</dbReference>
<dbReference type="GO" id="GO:0009408">
    <property type="term" value="P:response to heat"/>
    <property type="evidence" value="ECO:0007669"/>
    <property type="project" value="TreeGrafter"/>
</dbReference>
<evidence type="ECO:0000259" key="3">
    <source>
        <dbReference type="PROSITE" id="PS01031"/>
    </source>
</evidence>
<evidence type="ECO:0000313" key="5">
    <source>
        <dbReference type="EnsemblMetazoa" id="CapteP152611"/>
    </source>
</evidence>
<dbReference type="Pfam" id="PF00011">
    <property type="entry name" value="HSP20"/>
    <property type="match status" value="1"/>
</dbReference>
<evidence type="ECO:0000313" key="4">
    <source>
        <dbReference type="EMBL" id="ELU15989.1"/>
    </source>
</evidence>
<dbReference type="InterPro" id="IPR001436">
    <property type="entry name" value="Alpha-crystallin/sHSP_animal"/>
</dbReference>
<dbReference type="AlphaFoldDB" id="R7VBH6"/>
<dbReference type="PROSITE" id="PS01031">
    <property type="entry name" value="SHSP"/>
    <property type="match status" value="1"/>
</dbReference>
<dbReference type="Gene3D" id="2.60.40.790">
    <property type="match status" value="1"/>
</dbReference>
<dbReference type="InterPro" id="IPR002068">
    <property type="entry name" value="A-crystallin/Hsp20_dom"/>
</dbReference>
<gene>
    <name evidence="4" type="ORF">CAPTEDRAFT_152611</name>
</gene>
<accession>R7VBH6</accession>
<evidence type="ECO:0000256" key="1">
    <source>
        <dbReference type="PROSITE-ProRule" id="PRU00285"/>
    </source>
</evidence>
<dbReference type="GO" id="GO:0005737">
    <property type="term" value="C:cytoplasm"/>
    <property type="evidence" value="ECO:0007669"/>
    <property type="project" value="TreeGrafter"/>
</dbReference>
<proteinExistence type="inferred from homology"/>
<dbReference type="HOGENOM" id="CLU_091813_1_0_1"/>
<dbReference type="STRING" id="283909.R7VBH6"/>
<dbReference type="OrthoDB" id="10060792at2759"/>
<dbReference type="GO" id="GO:0051082">
    <property type="term" value="F:unfolded protein binding"/>
    <property type="evidence" value="ECO:0007669"/>
    <property type="project" value="TreeGrafter"/>
</dbReference>
<dbReference type="Proteomes" id="UP000014760">
    <property type="component" value="Unassembled WGS sequence"/>
</dbReference>
<feature type="domain" description="SHSP" evidence="3">
    <location>
        <begin position="154"/>
        <end position="262"/>
    </location>
</feature>
<reference evidence="5" key="3">
    <citation type="submission" date="2015-06" db="UniProtKB">
        <authorList>
            <consortium name="EnsemblMetazoa"/>
        </authorList>
    </citation>
    <scope>IDENTIFICATION</scope>
</reference>
<dbReference type="GO" id="GO:0005634">
    <property type="term" value="C:nucleus"/>
    <property type="evidence" value="ECO:0007669"/>
    <property type="project" value="TreeGrafter"/>
</dbReference>